<name>A0A9W6VAF6_9PSEU</name>
<dbReference type="EMBL" id="BSTI01000001">
    <property type="protein sequence ID" value="GLY63713.1"/>
    <property type="molecule type" value="Genomic_DNA"/>
</dbReference>
<accession>A0A9W6VAF6</accession>
<protein>
    <submittedName>
        <fullName evidence="1">Uncharacterized protein</fullName>
    </submittedName>
</protein>
<proteinExistence type="predicted"/>
<dbReference type="RefSeq" id="WP_285485612.1">
    <property type="nucleotide sequence ID" value="NZ_BSTI01000001.1"/>
</dbReference>
<keyword evidence="2" id="KW-1185">Reference proteome</keyword>
<dbReference type="Proteomes" id="UP001165136">
    <property type="component" value="Unassembled WGS sequence"/>
</dbReference>
<sequence length="65" mass="7719">MTNQLDNPIRELAERWQCSVDDILDMAIEGVWKRYLELQAETAFLEAKRTFLEQLRDDIEAVFDD</sequence>
<organism evidence="1 2">
    <name type="scientific">Amycolatopsis taiwanensis</name>
    <dbReference type="NCBI Taxonomy" id="342230"/>
    <lineage>
        <taxon>Bacteria</taxon>
        <taxon>Bacillati</taxon>
        <taxon>Actinomycetota</taxon>
        <taxon>Actinomycetes</taxon>
        <taxon>Pseudonocardiales</taxon>
        <taxon>Pseudonocardiaceae</taxon>
        <taxon>Amycolatopsis</taxon>
    </lineage>
</organism>
<dbReference type="AlphaFoldDB" id="A0A9W6VAF6"/>
<reference evidence="1" key="1">
    <citation type="submission" date="2023-03" db="EMBL/GenBank/DDBJ databases">
        <title>Amycolatopsis taiwanensis NBRC 103393.</title>
        <authorList>
            <person name="Ichikawa N."/>
            <person name="Sato H."/>
            <person name="Tonouchi N."/>
        </authorList>
    </citation>
    <scope>NUCLEOTIDE SEQUENCE</scope>
    <source>
        <strain evidence="1">NBRC 103393</strain>
    </source>
</reference>
<evidence type="ECO:0000313" key="2">
    <source>
        <dbReference type="Proteomes" id="UP001165136"/>
    </source>
</evidence>
<comment type="caution">
    <text evidence="1">The sequence shown here is derived from an EMBL/GenBank/DDBJ whole genome shotgun (WGS) entry which is preliminary data.</text>
</comment>
<gene>
    <name evidence="1" type="ORF">Atai01_03320</name>
</gene>
<evidence type="ECO:0000313" key="1">
    <source>
        <dbReference type="EMBL" id="GLY63713.1"/>
    </source>
</evidence>